<keyword evidence="3" id="KW-1185">Reference proteome</keyword>
<dbReference type="Proteomes" id="UP000198406">
    <property type="component" value="Unassembled WGS sequence"/>
</dbReference>
<organism evidence="2 3">
    <name type="scientific">Fistulifera solaris</name>
    <name type="common">Oleaginous diatom</name>
    <dbReference type="NCBI Taxonomy" id="1519565"/>
    <lineage>
        <taxon>Eukaryota</taxon>
        <taxon>Sar</taxon>
        <taxon>Stramenopiles</taxon>
        <taxon>Ochrophyta</taxon>
        <taxon>Bacillariophyta</taxon>
        <taxon>Bacillariophyceae</taxon>
        <taxon>Bacillariophycidae</taxon>
        <taxon>Naviculales</taxon>
        <taxon>Naviculaceae</taxon>
        <taxon>Fistulifera</taxon>
    </lineage>
</organism>
<dbReference type="OrthoDB" id="414698at2759"/>
<dbReference type="Gene3D" id="1.25.40.10">
    <property type="entry name" value="Tetratricopeptide repeat domain"/>
    <property type="match status" value="1"/>
</dbReference>
<evidence type="ECO:0000256" key="1">
    <source>
        <dbReference type="SAM" id="SignalP"/>
    </source>
</evidence>
<protein>
    <submittedName>
        <fullName evidence="2">Uncharacterized protein</fullName>
    </submittedName>
</protein>
<dbReference type="SUPFAM" id="SSF48452">
    <property type="entry name" value="TPR-like"/>
    <property type="match status" value="1"/>
</dbReference>
<sequence>MSRRLAAARLILTGCLLHLVTSITVREYAARPSVQKARASPQRPESVLSFFFAGVDYSDAAQVDEILRNGACLQIMQPLWWTGDPEYDALCRSFSETVRHAGTKGSFDSSQEDSGVLSEIDKTMSELILCDQLSRNCFRGEAEAFAYEPVAIQAARSIAEEALCSLEVITDKGEIYPPYLSFCATAMMHSESLADHELAVNVIELGKSTAPSQVRRFFELQMSMELAHMDVIKRFGRYPHRNDALGRQSTRDEALWLSDYDNLPAWAKSQMKSPGKK</sequence>
<dbReference type="InParanoid" id="A0A1Z5K3U1"/>
<name>A0A1Z5K3U1_FISSO</name>
<feature type="chain" id="PRO_5012441922" evidence="1">
    <location>
        <begin position="23"/>
        <end position="277"/>
    </location>
</feature>
<dbReference type="Pfam" id="PF06041">
    <property type="entry name" value="DUF924"/>
    <property type="match status" value="1"/>
</dbReference>
<dbReference type="Gene3D" id="1.20.58.320">
    <property type="entry name" value="TPR-like"/>
    <property type="match status" value="1"/>
</dbReference>
<dbReference type="InterPro" id="IPR011990">
    <property type="entry name" value="TPR-like_helical_dom_sf"/>
</dbReference>
<evidence type="ECO:0000313" key="2">
    <source>
        <dbReference type="EMBL" id="GAX20895.1"/>
    </source>
</evidence>
<accession>A0A1Z5K3U1</accession>
<feature type="signal peptide" evidence="1">
    <location>
        <begin position="1"/>
        <end position="22"/>
    </location>
</feature>
<dbReference type="EMBL" id="BDSP01000152">
    <property type="protein sequence ID" value="GAX20895.1"/>
    <property type="molecule type" value="Genomic_DNA"/>
</dbReference>
<proteinExistence type="predicted"/>
<comment type="caution">
    <text evidence="2">The sequence shown here is derived from an EMBL/GenBank/DDBJ whole genome shotgun (WGS) entry which is preliminary data.</text>
</comment>
<gene>
    <name evidence="2" type="ORF">FisN_7Hh216</name>
</gene>
<reference evidence="2 3" key="1">
    <citation type="journal article" date="2015" name="Plant Cell">
        <title>Oil accumulation by the oleaginous diatom Fistulifera solaris as revealed by the genome and transcriptome.</title>
        <authorList>
            <person name="Tanaka T."/>
            <person name="Maeda Y."/>
            <person name="Veluchamy A."/>
            <person name="Tanaka M."/>
            <person name="Abida H."/>
            <person name="Marechal E."/>
            <person name="Bowler C."/>
            <person name="Muto M."/>
            <person name="Sunaga Y."/>
            <person name="Tanaka M."/>
            <person name="Yoshino T."/>
            <person name="Taniguchi T."/>
            <person name="Fukuda Y."/>
            <person name="Nemoto M."/>
            <person name="Matsumoto M."/>
            <person name="Wong P.S."/>
            <person name="Aburatani S."/>
            <person name="Fujibuchi W."/>
        </authorList>
    </citation>
    <scope>NUCLEOTIDE SEQUENCE [LARGE SCALE GENOMIC DNA]</scope>
    <source>
        <strain evidence="2 3">JPCC DA0580</strain>
    </source>
</reference>
<keyword evidence="1" id="KW-0732">Signal</keyword>
<evidence type="ECO:0000313" key="3">
    <source>
        <dbReference type="Proteomes" id="UP000198406"/>
    </source>
</evidence>
<dbReference type="InterPro" id="IPR010323">
    <property type="entry name" value="DUF924"/>
</dbReference>
<dbReference type="AlphaFoldDB" id="A0A1Z5K3U1"/>